<sequence length="126" mass="14010">MTGTLTIETMEANGAPVNQAAIRVYERTDSASKFIMGCYTDEKGLSEPITLPTPDSTHSLHSIPQACPYAQYDVQVIKDDFDKEIINGVQIFPNTNSTLTVIMQCCNGRTPKTNTIDIEHHELYDK</sequence>
<organism evidence="1 4">
    <name type="scientific">Clostridium innocuum</name>
    <dbReference type="NCBI Taxonomy" id="1522"/>
    <lineage>
        <taxon>Bacteria</taxon>
        <taxon>Bacillati</taxon>
        <taxon>Bacillota</taxon>
        <taxon>Clostridia</taxon>
        <taxon>Eubacteriales</taxon>
        <taxon>Clostridiaceae</taxon>
        <taxon>Clostridium</taxon>
    </lineage>
</organism>
<reference evidence="1 4" key="1">
    <citation type="submission" date="2014-08" db="EMBL/GenBank/DDBJ databases">
        <title>Clostridium innocuum, an unnegligible vancomycin-resistant pathogen causing extra-intestinal infections.</title>
        <authorList>
            <person name="Feng Y."/>
            <person name="Chiu C.-H."/>
        </authorList>
    </citation>
    <scope>NUCLEOTIDE SEQUENCE [LARGE SCALE GENOMIC DNA]</scope>
    <source>
        <strain evidence="1 4">AN88</strain>
    </source>
</reference>
<comment type="caution">
    <text evidence="1">The sequence shown here is derived from an EMBL/GenBank/DDBJ whole genome shotgun (WGS) entry which is preliminary data.</text>
</comment>
<dbReference type="Proteomes" id="UP001203972">
    <property type="component" value="Unassembled WGS sequence"/>
</dbReference>
<evidence type="ECO:0000313" key="4">
    <source>
        <dbReference type="Proteomes" id="UP000030008"/>
    </source>
</evidence>
<reference evidence="2" key="3">
    <citation type="journal article" date="2022" name="Clin. Infect. Dis.">
        <title>Association between Clostridium innocuum and antibiotic-associated diarrhea in adults and children: A cross-sectional study and comparative genomics analysis.</title>
        <authorList>
            <person name="Cherny K.E."/>
            <person name="Muscat E.B."/>
            <person name="Balaji A."/>
            <person name="Mukherjee J."/>
            <person name="Ozer E.A."/>
            <person name="Angarone M.P."/>
            <person name="Hauser A.R."/>
            <person name="Sichel J.S."/>
            <person name="Amponsah E."/>
            <person name="Kociolek L.K."/>
        </authorList>
    </citation>
    <scope>NUCLEOTIDE SEQUENCE</scope>
    <source>
        <strain evidence="2">NU1-AC-029v</strain>
    </source>
</reference>
<dbReference type="EMBL" id="JAKTMA010000043">
    <property type="protein sequence ID" value="MCR0234899.1"/>
    <property type="molecule type" value="Genomic_DNA"/>
</dbReference>
<evidence type="ECO:0000313" key="2">
    <source>
        <dbReference type="EMBL" id="MCR0234899.1"/>
    </source>
</evidence>
<gene>
    <name evidence="1" type="ORF">CIAN88_15225</name>
    <name evidence="3" type="ORF">GT664_17450</name>
    <name evidence="2" type="ORF">MKC95_19205</name>
</gene>
<proteinExistence type="predicted"/>
<evidence type="ECO:0000313" key="3">
    <source>
        <dbReference type="EMBL" id="MZH57485.1"/>
    </source>
</evidence>
<dbReference type="EMBL" id="WWTN01000036">
    <property type="protein sequence ID" value="MZH57485.1"/>
    <property type="molecule type" value="Genomic_DNA"/>
</dbReference>
<dbReference type="RefSeq" id="WP_008817700.1">
    <property type="nucleotide sequence ID" value="NZ_AP025565.1"/>
</dbReference>
<dbReference type="AlphaFoldDB" id="A0A099I432"/>
<dbReference type="Proteomes" id="UP000030008">
    <property type="component" value="Unassembled WGS sequence"/>
</dbReference>
<protein>
    <submittedName>
        <fullName evidence="1">Uncharacterized protein</fullName>
    </submittedName>
</protein>
<evidence type="ECO:0000313" key="1">
    <source>
        <dbReference type="EMBL" id="KGJ52346.1"/>
    </source>
</evidence>
<accession>A0A099I432</accession>
<reference evidence="3" key="2">
    <citation type="journal article" date="2019" name="Nat. Med.">
        <title>A library of human gut bacterial isolates paired with longitudinal multiomics data enables mechanistic microbiome research.</title>
        <authorList>
            <person name="Poyet M."/>
            <person name="Groussin M."/>
            <person name="Gibbons S.M."/>
            <person name="Avila-Pacheco J."/>
            <person name="Jiang X."/>
            <person name="Kearney S.M."/>
            <person name="Perrotta A.R."/>
            <person name="Berdy B."/>
            <person name="Zhao S."/>
            <person name="Lieberman T.D."/>
            <person name="Swanson P.K."/>
            <person name="Smith M."/>
            <person name="Roesemann S."/>
            <person name="Alexander J.E."/>
            <person name="Rich S.A."/>
            <person name="Livny J."/>
            <person name="Vlamakis H."/>
            <person name="Clish C."/>
            <person name="Bullock K."/>
            <person name="Deik A."/>
            <person name="Scott J."/>
            <person name="Pierce K.A."/>
            <person name="Xavier R.J."/>
            <person name="Alm E.J."/>
        </authorList>
    </citation>
    <scope>NUCLEOTIDE SEQUENCE</scope>
    <source>
        <strain evidence="3">BIOML-A12</strain>
    </source>
</reference>
<dbReference type="EMBL" id="JQIF01000071">
    <property type="protein sequence ID" value="KGJ52346.1"/>
    <property type="molecule type" value="Genomic_DNA"/>
</dbReference>
<dbReference type="Proteomes" id="UP000604383">
    <property type="component" value="Unassembled WGS sequence"/>
</dbReference>
<name>A0A099I432_CLOIN</name>